<feature type="transmembrane region" description="Helical" evidence="8">
    <location>
        <begin position="286"/>
        <end position="303"/>
    </location>
</feature>
<feature type="transmembrane region" description="Helical" evidence="8">
    <location>
        <begin position="61"/>
        <end position="80"/>
    </location>
</feature>
<organism evidence="10 11">
    <name type="scientific">Devosia subaequoris</name>
    <dbReference type="NCBI Taxonomy" id="395930"/>
    <lineage>
        <taxon>Bacteria</taxon>
        <taxon>Pseudomonadati</taxon>
        <taxon>Pseudomonadota</taxon>
        <taxon>Alphaproteobacteria</taxon>
        <taxon>Hyphomicrobiales</taxon>
        <taxon>Devosiaceae</taxon>
        <taxon>Devosia</taxon>
    </lineage>
</organism>
<dbReference type="NCBIfam" id="TIGR00688">
    <property type="entry name" value="rarD"/>
    <property type="match status" value="1"/>
</dbReference>
<gene>
    <name evidence="10" type="ORF">GGR20_001280</name>
</gene>
<evidence type="ECO:0000256" key="7">
    <source>
        <dbReference type="ARBA" id="ARBA00023136"/>
    </source>
</evidence>
<dbReference type="EMBL" id="JACIEW010000002">
    <property type="protein sequence ID" value="MBB4051644.1"/>
    <property type="molecule type" value="Genomic_DNA"/>
</dbReference>
<feature type="transmembrane region" description="Helical" evidence="8">
    <location>
        <begin position="262"/>
        <end position="280"/>
    </location>
</feature>
<accession>A0A7W6NBF7</accession>
<evidence type="ECO:0000313" key="11">
    <source>
        <dbReference type="Proteomes" id="UP000547011"/>
    </source>
</evidence>
<dbReference type="PANTHER" id="PTHR22911">
    <property type="entry name" value="ACYL-MALONYL CONDENSING ENZYME-RELATED"/>
    <property type="match status" value="1"/>
</dbReference>
<dbReference type="GO" id="GO:0005886">
    <property type="term" value="C:plasma membrane"/>
    <property type="evidence" value="ECO:0007669"/>
    <property type="project" value="UniProtKB-SubCell"/>
</dbReference>
<dbReference type="InterPro" id="IPR004626">
    <property type="entry name" value="RarD"/>
</dbReference>
<keyword evidence="6 8" id="KW-1133">Transmembrane helix</keyword>
<evidence type="ECO:0000256" key="8">
    <source>
        <dbReference type="SAM" id="Phobius"/>
    </source>
</evidence>
<keyword evidence="4" id="KW-1003">Cell membrane</keyword>
<proteinExistence type="inferred from homology"/>
<dbReference type="Pfam" id="PF00892">
    <property type="entry name" value="EamA"/>
    <property type="match status" value="1"/>
</dbReference>
<comment type="subcellular location">
    <subcellularLocation>
        <location evidence="1">Cell membrane</location>
        <topology evidence="1">Multi-pass membrane protein</topology>
    </subcellularLocation>
</comment>
<evidence type="ECO:0000256" key="6">
    <source>
        <dbReference type="ARBA" id="ARBA00022989"/>
    </source>
</evidence>
<evidence type="ECO:0000256" key="2">
    <source>
        <dbReference type="ARBA" id="ARBA00007362"/>
    </source>
</evidence>
<protein>
    <submittedName>
        <fullName evidence="10">Chloramphenicol-sensitive protein RarD</fullName>
    </submittedName>
</protein>
<name>A0A7W6NBF7_9HYPH</name>
<keyword evidence="11" id="KW-1185">Reference proteome</keyword>
<evidence type="ECO:0000256" key="3">
    <source>
        <dbReference type="ARBA" id="ARBA00022448"/>
    </source>
</evidence>
<feature type="transmembrane region" description="Helical" evidence="8">
    <location>
        <begin position="123"/>
        <end position="140"/>
    </location>
</feature>
<dbReference type="InterPro" id="IPR037185">
    <property type="entry name" value="EmrE-like"/>
</dbReference>
<feature type="transmembrane region" description="Helical" evidence="8">
    <location>
        <begin position="198"/>
        <end position="218"/>
    </location>
</feature>
<dbReference type="SUPFAM" id="SSF103481">
    <property type="entry name" value="Multidrug resistance efflux transporter EmrE"/>
    <property type="match status" value="2"/>
</dbReference>
<dbReference type="PANTHER" id="PTHR22911:SF137">
    <property type="entry name" value="SOLUTE CARRIER FAMILY 35 MEMBER G2-RELATED"/>
    <property type="match status" value="1"/>
</dbReference>
<feature type="transmembrane region" description="Helical" evidence="8">
    <location>
        <begin position="92"/>
        <end position="111"/>
    </location>
</feature>
<feature type="transmembrane region" description="Helical" evidence="8">
    <location>
        <begin position="147"/>
        <end position="163"/>
    </location>
</feature>
<evidence type="ECO:0000256" key="4">
    <source>
        <dbReference type="ARBA" id="ARBA00022475"/>
    </source>
</evidence>
<evidence type="ECO:0000259" key="9">
    <source>
        <dbReference type="Pfam" id="PF00892"/>
    </source>
</evidence>
<comment type="similarity">
    <text evidence="2">Belongs to the EamA transporter family.</text>
</comment>
<evidence type="ECO:0000313" key="10">
    <source>
        <dbReference type="EMBL" id="MBB4051644.1"/>
    </source>
</evidence>
<keyword evidence="7 8" id="KW-0472">Membrane</keyword>
<evidence type="ECO:0000256" key="1">
    <source>
        <dbReference type="ARBA" id="ARBA00004651"/>
    </source>
</evidence>
<dbReference type="RefSeq" id="WP_183310378.1">
    <property type="nucleotide sequence ID" value="NZ_JACIEW010000002.1"/>
</dbReference>
<reference evidence="10 11" key="1">
    <citation type="submission" date="2020-08" db="EMBL/GenBank/DDBJ databases">
        <title>Genomic Encyclopedia of Type Strains, Phase IV (KMG-IV): sequencing the most valuable type-strain genomes for metagenomic binning, comparative biology and taxonomic classification.</title>
        <authorList>
            <person name="Goeker M."/>
        </authorList>
    </citation>
    <scope>NUCLEOTIDE SEQUENCE [LARGE SCALE GENOMIC DNA]</scope>
    <source>
        <strain evidence="10 11">DSM 23447</strain>
    </source>
</reference>
<comment type="caution">
    <text evidence="10">The sequence shown here is derived from an EMBL/GenBank/DDBJ whole genome shotgun (WGS) entry which is preliminary data.</text>
</comment>
<feature type="domain" description="EamA" evidence="9">
    <location>
        <begin position="27"/>
        <end position="161"/>
    </location>
</feature>
<feature type="transmembrane region" description="Helical" evidence="8">
    <location>
        <begin position="169"/>
        <end position="186"/>
    </location>
</feature>
<dbReference type="InterPro" id="IPR000620">
    <property type="entry name" value="EamA_dom"/>
</dbReference>
<dbReference type="Proteomes" id="UP000547011">
    <property type="component" value="Unassembled WGS sequence"/>
</dbReference>
<keyword evidence="5 8" id="KW-0812">Transmembrane</keyword>
<feature type="transmembrane region" description="Helical" evidence="8">
    <location>
        <begin position="230"/>
        <end position="250"/>
    </location>
</feature>
<feature type="transmembrane region" description="Helical" evidence="8">
    <location>
        <begin position="28"/>
        <end position="49"/>
    </location>
</feature>
<keyword evidence="3" id="KW-0813">Transport</keyword>
<sequence>MTLPEQAPELAAESVTQRRADAAETRKGVVAALSAYLLWGFLPILFHLLDQAGSVLIVAERTLWSLVLLAAFIAFTAGFSEIRSVLADFRRMRVIAVSAVLLLCNWLLYVWAVETEQVLEASFGYFINPLVSVAIGMVFLGERQNRVQTFAIAIAIVAILIQAAGIGRVPLIALGLAFSFGFYGFIRKTAQTGPATGLFAETLVVAPLAMGYVIFDIVRNGVGVHADPTLMLLLIATGPATAVPLLLFAFGVRRLRLTTIGMFQYLAPSIQFLLAILMFGEELNSLRLLSFALIWVSLIVFSWDSYSQRRRMVA</sequence>
<evidence type="ECO:0000256" key="5">
    <source>
        <dbReference type="ARBA" id="ARBA00022692"/>
    </source>
</evidence>
<dbReference type="AlphaFoldDB" id="A0A7W6NBF7"/>